<dbReference type="Gene3D" id="2.40.170.20">
    <property type="entry name" value="TonB-dependent receptor, beta-barrel domain"/>
    <property type="match status" value="1"/>
</dbReference>
<feature type="signal peptide" evidence="4">
    <location>
        <begin position="1"/>
        <end position="21"/>
    </location>
</feature>
<evidence type="ECO:0000313" key="6">
    <source>
        <dbReference type="EMBL" id="MFL9839244.1"/>
    </source>
</evidence>
<dbReference type="PANTHER" id="PTHR40980:SF4">
    <property type="entry name" value="TONB-DEPENDENT RECEPTOR-LIKE BETA-BARREL DOMAIN-CONTAINING PROTEIN"/>
    <property type="match status" value="1"/>
</dbReference>
<evidence type="ECO:0000313" key="7">
    <source>
        <dbReference type="Proteomes" id="UP001629059"/>
    </source>
</evidence>
<dbReference type="Proteomes" id="UP001629059">
    <property type="component" value="Unassembled WGS sequence"/>
</dbReference>
<dbReference type="InterPro" id="IPR008969">
    <property type="entry name" value="CarboxyPept-like_regulatory"/>
</dbReference>
<gene>
    <name evidence="6" type="ORF">ABS768_17185</name>
</gene>
<keyword evidence="3" id="KW-0998">Cell outer membrane</keyword>
<sequence>MPLQPHLCLFLFFILTFSVNSQTLVQGRVVNSKKENIENAEVIITNTETFLQQFELTGSNGSFSFTVEQGKYTLEIKIYGELKSVQSLTIASNTMLKDIIIDDTTVLNEIVIVKEKKLLEKKIDRLVFNVENSVALVGGDAIDALKSAPRIKFKNNELMMIGKGNVKLMIDDRIIPLAGDDLVSYLKTINADDIKKIEIISNPPAKYNAEGNSGIIHIITKKSTDAWNLSYRGILQQATYATGSNGLVFNLSRGKIKLNSGITYTNGSTAPTESNVIYYPDQRWEEYNKRRDYTNAFSARLGLDQYINDKISHGFLYTYVNSQPLIKERINSTIYDYTSNAVDSVITTHSRNPREREIHSANYHLIYKLSEENEKKLSFDLDYFNLSNQNDRRFYTTTNTSENSIGARNFGKQEIENFSANIDMSQSIPGWDVTINYGGRVSSIQTENDFTTFQTSGDIEIVNPDLSNEFNYKENTQALYLSLYKEISEEFEVKAGLRMENTDITGESPTLATTNKYNYTKLFPTLYFLYSLNEDNALNLKYGRRINRPNYSLLNPFRYISSPYSYSEGNPYLQPSFTNNIELEYTYKDNLITNFYYSWFKNGFEQVTDVDPETNIQKVIPLNVFSGKMIGINQIILFSLYKWCRFNFYADLYYSKTASNSPITLPMLDGWNGEFNLTTDLILNAKKTLFINVDYNYTTTGVDKLDTNTDFSQLDISFKSLFLDRNLIVGLHLNDILSSNRPTYTTLSNNLKTSFRNYYDERYIRLSVIYRLGKSFRSETHENKNSEEMNRTE</sequence>
<dbReference type="PANTHER" id="PTHR40980">
    <property type="entry name" value="PLUG DOMAIN-CONTAINING PROTEIN"/>
    <property type="match status" value="1"/>
</dbReference>
<keyword evidence="7" id="KW-1185">Reference proteome</keyword>
<evidence type="ECO:0000256" key="4">
    <source>
        <dbReference type="SAM" id="SignalP"/>
    </source>
</evidence>
<evidence type="ECO:0000256" key="1">
    <source>
        <dbReference type="ARBA" id="ARBA00004442"/>
    </source>
</evidence>
<name>A0ABW8YGC0_9FLAO</name>
<feature type="domain" description="Outer membrane protein beta-barrel" evidence="5">
    <location>
        <begin position="372"/>
        <end position="770"/>
    </location>
</feature>
<protein>
    <submittedName>
        <fullName evidence="6">TonB-dependent receptor</fullName>
    </submittedName>
</protein>
<organism evidence="6 7">
    <name type="scientific">Flavobacterium rhizophilum</name>
    <dbReference type="NCBI Taxonomy" id="3163296"/>
    <lineage>
        <taxon>Bacteria</taxon>
        <taxon>Pseudomonadati</taxon>
        <taxon>Bacteroidota</taxon>
        <taxon>Flavobacteriia</taxon>
        <taxon>Flavobacteriales</taxon>
        <taxon>Flavobacteriaceae</taxon>
        <taxon>Flavobacterium</taxon>
    </lineage>
</organism>
<keyword evidence="4" id="KW-0732">Signal</keyword>
<accession>A0ABW8YGC0</accession>
<dbReference type="Gene3D" id="2.60.40.1120">
    <property type="entry name" value="Carboxypeptidase-like, regulatory domain"/>
    <property type="match status" value="1"/>
</dbReference>
<keyword evidence="2" id="KW-0472">Membrane</keyword>
<feature type="chain" id="PRO_5046127867" evidence="4">
    <location>
        <begin position="22"/>
        <end position="793"/>
    </location>
</feature>
<evidence type="ECO:0000259" key="5">
    <source>
        <dbReference type="Pfam" id="PF14905"/>
    </source>
</evidence>
<proteinExistence type="predicted"/>
<dbReference type="Pfam" id="PF14905">
    <property type="entry name" value="OMP_b-brl_3"/>
    <property type="match status" value="1"/>
</dbReference>
<dbReference type="InterPro" id="IPR041700">
    <property type="entry name" value="OMP_b-brl_3"/>
</dbReference>
<dbReference type="EMBL" id="JBELQB010000017">
    <property type="protein sequence ID" value="MFL9839244.1"/>
    <property type="molecule type" value="Genomic_DNA"/>
</dbReference>
<comment type="subcellular location">
    <subcellularLocation>
        <location evidence="1">Cell outer membrane</location>
    </subcellularLocation>
</comment>
<evidence type="ECO:0000256" key="2">
    <source>
        <dbReference type="ARBA" id="ARBA00023136"/>
    </source>
</evidence>
<reference evidence="6 7" key="1">
    <citation type="submission" date="2024-06" db="EMBL/GenBank/DDBJ databases">
        <authorList>
            <person name="Kaempfer P."/>
            <person name="Viver T."/>
        </authorList>
    </citation>
    <scope>NUCLEOTIDE SEQUENCE [LARGE SCALE GENOMIC DNA]</scope>
    <source>
        <strain evidence="6 7">ST-75</strain>
    </source>
</reference>
<dbReference type="Pfam" id="PF13620">
    <property type="entry name" value="CarboxypepD_reg"/>
    <property type="match status" value="1"/>
</dbReference>
<dbReference type="RefSeq" id="WP_408076192.1">
    <property type="nucleotide sequence ID" value="NZ_JBELQB010000017.1"/>
</dbReference>
<keyword evidence="6" id="KW-0675">Receptor</keyword>
<dbReference type="SUPFAM" id="SSF49464">
    <property type="entry name" value="Carboxypeptidase regulatory domain-like"/>
    <property type="match status" value="1"/>
</dbReference>
<evidence type="ECO:0000256" key="3">
    <source>
        <dbReference type="ARBA" id="ARBA00023237"/>
    </source>
</evidence>
<dbReference type="SUPFAM" id="SSF56935">
    <property type="entry name" value="Porins"/>
    <property type="match status" value="1"/>
</dbReference>
<dbReference type="InterPro" id="IPR036942">
    <property type="entry name" value="Beta-barrel_TonB_sf"/>
</dbReference>
<comment type="caution">
    <text evidence="6">The sequence shown here is derived from an EMBL/GenBank/DDBJ whole genome shotgun (WGS) entry which is preliminary data.</text>
</comment>